<dbReference type="Gene3D" id="3.90.470.20">
    <property type="entry name" value="4'-phosphopantetheinyl transferase domain"/>
    <property type="match status" value="1"/>
</dbReference>
<gene>
    <name evidence="3" type="ORF">HXK21_09355</name>
</gene>
<dbReference type="EMBL" id="JABZGR010000055">
    <property type="protein sequence ID" value="MBF0971218.1"/>
    <property type="molecule type" value="Genomic_DNA"/>
</dbReference>
<evidence type="ECO:0000259" key="2">
    <source>
        <dbReference type="Pfam" id="PF01648"/>
    </source>
</evidence>
<evidence type="ECO:0000256" key="1">
    <source>
        <dbReference type="ARBA" id="ARBA00022679"/>
    </source>
</evidence>
<protein>
    <submittedName>
        <fullName evidence="3">4'-phosphopantetheinyl transferase superfamily protein</fullName>
    </submittedName>
</protein>
<organism evidence="3 4">
    <name type="scientific">Alloprevotella tannerae</name>
    <dbReference type="NCBI Taxonomy" id="76122"/>
    <lineage>
        <taxon>Bacteria</taxon>
        <taxon>Pseudomonadati</taxon>
        <taxon>Bacteroidota</taxon>
        <taxon>Bacteroidia</taxon>
        <taxon>Bacteroidales</taxon>
        <taxon>Prevotellaceae</taxon>
        <taxon>Alloprevotella</taxon>
    </lineage>
</organism>
<dbReference type="GO" id="GO:0000287">
    <property type="term" value="F:magnesium ion binding"/>
    <property type="evidence" value="ECO:0007669"/>
    <property type="project" value="InterPro"/>
</dbReference>
<name>A0A929X0Z4_9BACT</name>
<reference evidence="3" key="1">
    <citation type="submission" date="2020-04" db="EMBL/GenBank/DDBJ databases">
        <title>Deep metagenomics examines the oral microbiome during advanced dental caries in children, revealing novel taxa and co-occurrences with host molecules.</title>
        <authorList>
            <person name="Baker J.L."/>
            <person name="Morton J.T."/>
            <person name="Dinis M."/>
            <person name="Alvarez R."/>
            <person name="Tran N.C."/>
            <person name="Knight R."/>
            <person name="Edlund A."/>
        </authorList>
    </citation>
    <scope>NUCLEOTIDE SEQUENCE</scope>
    <source>
        <strain evidence="3">JCVI_34_bin.1</strain>
    </source>
</reference>
<proteinExistence type="predicted"/>
<dbReference type="InterPro" id="IPR037143">
    <property type="entry name" value="4-PPantetheinyl_Trfase_dom_sf"/>
</dbReference>
<evidence type="ECO:0000313" key="3">
    <source>
        <dbReference type="EMBL" id="MBF0971218.1"/>
    </source>
</evidence>
<dbReference type="Pfam" id="PF01648">
    <property type="entry name" value="ACPS"/>
    <property type="match status" value="1"/>
</dbReference>
<comment type="caution">
    <text evidence="3">The sequence shown here is derived from an EMBL/GenBank/DDBJ whole genome shotgun (WGS) entry which is preliminary data.</text>
</comment>
<dbReference type="RefSeq" id="WP_303764773.1">
    <property type="nucleotide sequence ID" value="NZ_JABZGR010000055.1"/>
</dbReference>
<evidence type="ECO:0000313" key="4">
    <source>
        <dbReference type="Proteomes" id="UP000704068"/>
    </source>
</evidence>
<sequence>MINFFFWEITETVEDLLALFTYPDYMRKEIEDFSRNITRQKEWLATRLLLKEALGNDVKISHTVSGRPFLVGSTDYVSISHTRQYVVLALARGPFGVDIEVWSSRALRLQQKFLSPDEVSLLHSIEAEKMAVRLWSAKESCYKYLDISGLSLKNDISLAQRDVRLEAHIIGMDNAVPIYYQDFPSFVLTWTKPE</sequence>
<dbReference type="AlphaFoldDB" id="A0A929X0Z4"/>
<dbReference type="Proteomes" id="UP000704068">
    <property type="component" value="Unassembled WGS sequence"/>
</dbReference>
<feature type="domain" description="4'-phosphopantetheinyl transferase" evidence="2">
    <location>
        <begin position="95"/>
        <end position="160"/>
    </location>
</feature>
<dbReference type="InterPro" id="IPR008278">
    <property type="entry name" value="4-PPantetheinyl_Trfase_dom"/>
</dbReference>
<dbReference type="SUPFAM" id="SSF56214">
    <property type="entry name" value="4'-phosphopantetheinyl transferase"/>
    <property type="match status" value="2"/>
</dbReference>
<accession>A0A929X0Z4</accession>
<keyword evidence="1 3" id="KW-0808">Transferase</keyword>
<dbReference type="GO" id="GO:0008897">
    <property type="term" value="F:holo-[acyl-carrier-protein] synthase activity"/>
    <property type="evidence" value="ECO:0007669"/>
    <property type="project" value="InterPro"/>
</dbReference>